<gene>
    <name evidence="1" type="ORF">PHYPA_025031</name>
</gene>
<dbReference type="Gramene" id="Pp3c20_11570V3.2">
    <property type="protein sequence ID" value="Pp3c20_11570V3.2"/>
    <property type="gene ID" value="Pp3c20_11570"/>
</dbReference>
<dbReference type="EnsemblPlants" id="Pp3c20_11570V3.2">
    <property type="protein sequence ID" value="Pp3c20_11570V3.2"/>
    <property type="gene ID" value="Pp3c20_11570"/>
</dbReference>
<reference evidence="1 3" key="2">
    <citation type="journal article" date="2018" name="Plant J.">
        <title>The Physcomitrella patens chromosome-scale assembly reveals moss genome structure and evolution.</title>
        <authorList>
            <person name="Lang D."/>
            <person name="Ullrich K.K."/>
            <person name="Murat F."/>
            <person name="Fuchs J."/>
            <person name="Jenkins J."/>
            <person name="Haas F.B."/>
            <person name="Piednoel M."/>
            <person name="Gundlach H."/>
            <person name="Van Bel M."/>
            <person name="Meyberg R."/>
            <person name="Vives C."/>
            <person name="Morata J."/>
            <person name="Symeonidi A."/>
            <person name="Hiss M."/>
            <person name="Muchero W."/>
            <person name="Kamisugi Y."/>
            <person name="Saleh O."/>
            <person name="Blanc G."/>
            <person name="Decker E.L."/>
            <person name="van Gessel N."/>
            <person name="Grimwood J."/>
            <person name="Hayes R.D."/>
            <person name="Graham S.W."/>
            <person name="Gunter L.E."/>
            <person name="McDaniel S.F."/>
            <person name="Hoernstein S.N.W."/>
            <person name="Larsson A."/>
            <person name="Li F.W."/>
            <person name="Perroud P.F."/>
            <person name="Phillips J."/>
            <person name="Ranjan P."/>
            <person name="Rokshar D.S."/>
            <person name="Rothfels C.J."/>
            <person name="Schneider L."/>
            <person name="Shu S."/>
            <person name="Stevenson D.W."/>
            <person name="Thummler F."/>
            <person name="Tillich M."/>
            <person name="Villarreal Aguilar J.C."/>
            <person name="Widiez T."/>
            <person name="Wong G.K."/>
            <person name="Wymore A."/>
            <person name="Zhang Y."/>
            <person name="Zimmer A.D."/>
            <person name="Quatrano R.S."/>
            <person name="Mayer K.F.X."/>
            <person name="Goodstein D."/>
            <person name="Casacuberta J.M."/>
            <person name="Vandepoele K."/>
            <person name="Reski R."/>
            <person name="Cuming A.C."/>
            <person name="Tuskan G.A."/>
            <person name="Maumus F."/>
            <person name="Salse J."/>
            <person name="Schmutz J."/>
            <person name="Rensing S.A."/>
        </authorList>
    </citation>
    <scope>NUCLEOTIDE SEQUENCE [LARGE SCALE GENOMIC DNA]</scope>
    <source>
        <strain evidence="2 3">cv. Gransden 2004</strain>
    </source>
</reference>
<name>A0A2K1IUZ6_PHYPA</name>
<reference evidence="2" key="3">
    <citation type="submission" date="2020-12" db="UniProtKB">
        <authorList>
            <consortium name="EnsemblPlants"/>
        </authorList>
    </citation>
    <scope>IDENTIFICATION</scope>
</reference>
<reference evidence="1 3" key="1">
    <citation type="journal article" date="2008" name="Science">
        <title>The Physcomitrella genome reveals evolutionary insights into the conquest of land by plants.</title>
        <authorList>
            <person name="Rensing S."/>
            <person name="Lang D."/>
            <person name="Zimmer A."/>
            <person name="Terry A."/>
            <person name="Salamov A."/>
            <person name="Shapiro H."/>
            <person name="Nishiyama T."/>
            <person name="Perroud P.-F."/>
            <person name="Lindquist E."/>
            <person name="Kamisugi Y."/>
            <person name="Tanahashi T."/>
            <person name="Sakakibara K."/>
            <person name="Fujita T."/>
            <person name="Oishi K."/>
            <person name="Shin-I T."/>
            <person name="Kuroki Y."/>
            <person name="Toyoda A."/>
            <person name="Suzuki Y."/>
            <person name="Hashimoto A."/>
            <person name="Yamaguchi K."/>
            <person name="Sugano A."/>
            <person name="Kohara Y."/>
            <person name="Fujiyama A."/>
            <person name="Anterola A."/>
            <person name="Aoki S."/>
            <person name="Ashton N."/>
            <person name="Barbazuk W.B."/>
            <person name="Barker E."/>
            <person name="Bennetzen J."/>
            <person name="Bezanilla M."/>
            <person name="Blankenship R."/>
            <person name="Cho S.H."/>
            <person name="Dutcher S."/>
            <person name="Estelle M."/>
            <person name="Fawcett J.A."/>
            <person name="Gundlach H."/>
            <person name="Hanada K."/>
            <person name="Heyl A."/>
            <person name="Hicks K.A."/>
            <person name="Hugh J."/>
            <person name="Lohr M."/>
            <person name="Mayer K."/>
            <person name="Melkozernov A."/>
            <person name="Murata T."/>
            <person name="Nelson D."/>
            <person name="Pils B."/>
            <person name="Prigge M."/>
            <person name="Reiss B."/>
            <person name="Renner T."/>
            <person name="Rombauts S."/>
            <person name="Rushton P."/>
            <person name="Sanderfoot A."/>
            <person name="Schween G."/>
            <person name="Shiu S.-H."/>
            <person name="Stueber K."/>
            <person name="Theodoulou F.L."/>
            <person name="Tu H."/>
            <person name="Van de Peer Y."/>
            <person name="Verrier P.J."/>
            <person name="Waters E."/>
            <person name="Wood A."/>
            <person name="Yang L."/>
            <person name="Cove D."/>
            <person name="Cuming A."/>
            <person name="Hasebe M."/>
            <person name="Lucas S."/>
            <person name="Mishler D.B."/>
            <person name="Reski R."/>
            <person name="Grigoriev I."/>
            <person name="Quatrano R.S."/>
            <person name="Boore J.L."/>
        </authorList>
    </citation>
    <scope>NUCLEOTIDE SEQUENCE [LARGE SCALE GENOMIC DNA]</scope>
    <source>
        <strain evidence="2 3">cv. Gransden 2004</strain>
    </source>
</reference>
<protein>
    <submittedName>
        <fullName evidence="1 2">Uncharacterized protein</fullName>
    </submittedName>
</protein>
<evidence type="ECO:0000313" key="1">
    <source>
        <dbReference type="EMBL" id="PNR33088.1"/>
    </source>
</evidence>
<dbReference type="EMBL" id="ABEU02000020">
    <property type="protein sequence ID" value="PNR33088.1"/>
    <property type="molecule type" value="Genomic_DNA"/>
</dbReference>
<dbReference type="PaxDb" id="3218-PP1S166_94V6.1"/>
<dbReference type="Proteomes" id="UP000006727">
    <property type="component" value="Chromosome 20"/>
</dbReference>
<dbReference type="AlphaFoldDB" id="A0A2K1IUZ6"/>
<dbReference type="InParanoid" id="A0A2K1IUZ6"/>
<evidence type="ECO:0000313" key="3">
    <source>
        <dbReference type="Proteomes" id="UP000006727"/>
    </source>
</evidence>
<evidence type="ECO:0000313" key="2">
    <source>
        <dbReference type="EnsemblPlants" id="Pp3c20_11570V3.1"/>
    </source>
</evidence>
<keyword evidence="3" id="KW-1185">Reference proteome</keyword>
<proteinExistence type="predicted"/>
<organism evidence="1">
    <name type="scientific">Physcomitrium patens</name>
    <name type="common">Spreading-leaved earth moss</name>
    <name type="synonym">Physcomitrella patens</name>
    <dbReference type="NCBI Taxonomy" id="3218"/>
    <lineage>
        <taxon>Eukaryota</taxon>
        <taxon>Viridiplantae</taxon>
        <taxon>Streptophyta</taxon>
        <taxon>Embryophyta</taxon>
        <taxon>Bryophyta</taxon>
        <taxon>Bryophytina</taxon>
        <taxon>Bryopsida</taxon>
        <taxon>Funariidae</taxon>
        <taxon>Funariales</taxon>
        <taxon>Funariaceae</taxon>
        <taxon>Physcomitrium</taxon>
    </lineage>
</organism>
<accession>A0A2K1IUZ6</accession>
<sequence>MGYNSTAVEQIRENKPDQVQEHLIRLMRSKIRDGQHQIQGGNYSCVSVLFALRLLTMGFTVIIQQHDRRFVPARIEVFLYFCPLKERNGLQLLISSFEICVSFLLLGTSWSHIAVSLQVLVEIRVS</sequence>
<dbReference type="Gramene" id="Pp3c20_11570V3.1">
    <property type="protein sequence ID" value="Pp3c20_11570V3.1"/>
    <property type="gene ID" value="Pp3c20_11570"/>
</dbReference>
<dbReference type="EnsemblPlants" id="Pp3c20_11570V3.1">
    <property type="protein sequence ID" value="Pp3c20_11570V3.1"/>
    <property type="gene ID" value="Pp3c20_11570"/>
</dbReference>